<keyword evidence="1" id="KW-0479">Metal-binding</keyword>
<dbReference type="Gene3D" id="3.30.160.60">
    <property type="entry name" value="Classic Zinc Finger"/>
    <property type="match status" value="1"/>
</dbReference>
<sequence length="586" mass="66929">MTTLQFEAHHGAPKRSNSGREITYVFPETGSNQQHYSMHNDMMIPQDVVECFHVLRKYSFRDIYRWLKIDRQHELNRNSVQPSPHRLSTMSSMSDPRMSHAQRLSIASTHGSSRASSIFSAGAKRISVASTNTTYSHMSDPGMMANWEANLPVGPPQPQVQVAHSIPLNHKKSATLLNSPSKASRNSIASQVRPTPRQRESDVEAKKKYFCTSCNKGFARKYDWKVHEQRYHEQQTQYPCPDCNQILFAETLFKSHHRDAHGCQECPHAKTVAKDVDVRRRRTAWGCGFCSEILDDWEKRCDHVAGHYDGGVKREEWDHSKVIIGLLRQPEIDQEWQSLLLSRHGHTPTDLGLRFSKEATGRSHGENAFQLQDLLEFGSTTRDIAAIAQLAYEHGYRRPMANSSSPIQTNNQNSSLLSPPFSVTHDTIMESPIVGNVKHESPVDYMPTNSSPLESFELPFNHNMAYQTPAESRMSSVGPVADWTTNVYQQPQLIQQQQQQFQQMQQNHRMSVTMSYDKALPPIPPEMHEEHSSTPRPQHIVHQQQPQQQHILPQDLQNNFDQWSLVGSTIVDDQSVPHGLYDQHHF</sequence>
<dbReference type="EMBL" id="WNWS01000266">
    <property type="protein sequence ID" value="KAE9972560.1"/>
    <property type="molecule type" value="Genomic_DNA"/>
</dbReference>
<keyword evidence="1" id="KW-0862">Zinc</keyword>
<dbReference type="OrthoDB" id="654211at2759"/>
<dbReference type="AlphaFoldDB" id="A0A8H3UM13"/>
<keyword evidence="1" id="KW-0863">Zinc-finger</keyword>
<feature type="compositionally biased region" description="Polar residues" evidence="2">
    <location>
        <begin position="177"/>
        <end position="193"/>
    </location>
</feature>
<dbReference type="SUPFAM" id="SSF57667">
    <property type="entry name" value="beta-beta-alpha zinc fingers"/>
    <property type="match status" value="1"/>
</dbReference>
<organism evidence="4 5">
    <name type="scientific">Venturia inaequalis</name>
    <name type="common">Apple scab fungus</name>
    <dbReference type="NCBI Taxonomy" id="5025"/>
    <lineage>
        <taxon>Eukaryota</taxon>
        <taxon>Fungi</taxon>
        <taxon>Dikarya</taxon>
        <taxon>Ascomycota</taxon>
        <taxon>Pezizomycotina</taxon>
        <taxon>Dothideomycetes</taxon>
        <taxon>Pleosporomycetidae</taxon>
        <taxon>Venturiales</taxon>
        <taxon>Venturiaceae</taxon>
        <taxon>Venturia</taxon>
    </lineage>
</organism>
<evidence type="ECO:0000313" key="5">
    <source>
        <dbReference type="Proteomes" id="UP000447873"/>
    </source>
</evidence>
<name>A0A8H3UM13_VENIN</name>
<comment type="caution">
    <text evidence="4">The sequence shown here is derived from an EMBL/GenBank/DDBJ whole genome shotgun (WGS) entry which is preliminary data.</text>
</comment>
<evidence type="ECO:0000256" key="1">
    <source>
        <dbReference type="PROSITE-ProRule" id="PRU00042"/>
    </source>
</evidence>
<dbReference type="InterPro" id="IPR036236">
    <property type="entry name" value="Znf_C2H2_sf"/>
</dbReference>
<dbReference type="SMART" id="SM00355">
    <property type="entry name" value="ZnF_C2H2"/>
    <property type="match status" value="3"/>
</dbReference>
<evidence type="ECO:0000259" key="3">
    <source>
        <dbReference type="PROSITE" id="PS50157"/>
    </source>
</evidence>
<protein>
    <recommendedName>
        <fullName evidence="3">C2H2-type domain-containing protein</fullName>
    </recommendedName>
</protein>
<feature type="region of interest" description="Disordered" evidence="2">
    <location>
        <begin position="177"/>
        <end position="201"/>
    </location>
</feature>
<dbReference type="PROSITE" id="PS50157">
    <property type="entry name" value="ZINC_FINGER_C2H2_2"/>
    <property type="match status" value="1"/>
</dbReference>
<evidence type="ECO:0000313" key="4">
    <source>
        <dbReference type="EMBL" id="KAE9972560.1"/>
    </source>
</evidence>
<feature type="domain" description="C2H2-type" evidence="3">
    <location>
        <begin position="209"/>
        <end position="237"/>
    </location>
</feature>
<dbReference type="GO" id="GO:0008270">
    <property type="term" value="F:zinc ion binding"/>
    <property type="evidence" value="ECO:0007669"/>
    <property type="project" value="UniProtKB-KW"/>
</dbReference>
<dbReference type="Proteomes" id="UP000447873">
    <property type="component" value="Unassembled WGS sequence"/>
</dbReference>
<reference evidence="4 5" key="1">
    <citation type="submission" date="2018-12" db="EMBL/GenBank/DDBJ databases">
        <title>Venturia inaequalis Genome Resource.</title>
        <authorList>
            <person name="Lichtner F.J."/>
        </authorList>
    </citation>
    <scope>NUCLEOTIDE SEQUENCE [LARGE SCALE GENOMIC DNA]</scope>
    <source>
        <strain evidence="4 5">120213</strain>
    </source>
</reference>
<dbReference type="PROSITE" id="PS00028">
    <property type="entry name" value="ZINC_FINGER_C2H2_1"/>
    <property type="match status" value="2"/>
</dbReference>
<evidence type="ECO:0000256" key="2">
    <source>
        <dbReference type="SAM" id="MobiDB-lite"/>
    </source>
</evidence>
<accession>A0A8H3UM13</accession>
<feature type="region of interest" description="Disordered" evidence="2">
    <location>
        <begin position="1"/>
        <end position="20"/>
    </location>
</feature>
<proteinExistence type="predicted"/>
<gene>
    <name evidence="4" type="ORF">EG328_004928</name>
</gene>
<dbReference type="InterPro" id="IPR013087">
    <property type="entry name" value="Znf_C2H2_type"/>
</dbReference>